<feature type="compositionally biased region" description="Basic and acidic residues" evidence="1">
    <location>
        <begin position="19"/>
        <end position="46"/>
    </location>
</feature>
<evidence type="ECO:0000256" key="1">
    <source>
        <dbReference type="SAM" id="MobiDB-lite"/>
    </source>
</evidence>
<dbReference type="EMBL" id="LUKF01000003">
    <property type="protein sequence ID" value="KYG70001.1"/>
    <property type="molecule type" value="Genomic_DNA"/>
</dbReference>
<comment type="caution">
    <text evidence="2">The sequence shown here is derived from an EMBL/GenBank/DDBJ whole genome shotgun (WGS) entry which is preliminary data.</text>
</comment>
<gene>
    <name evidence="2" type="ORF">AZI85_15010</name>
</gene>
<dbReference type="AlphaFoldDB" id="A0A150WUA8"/>
<evidence type="ECO:0000313" key="3">
    <source>
        <dbReference type="Proteomes" id="UP000075391"/>
    </source>
</evidence>
<protein>
    <submittedName>
        <fullName evidence="2">Uncharacterized protein</fullName>
    </submittedName>
</protein>
<dbReference type="RefSeq" id="WP_063242919.1">
    <property type="nucleotide sequence ID" value="NZ_CP168967.1"/>
</dbReference>
<accession>A0A150WUA8</accession>
<evidence type="ECO:0000313" key="2">
    <source>
        <dbReference type="EMBL" id="KYG70001.1"/>
    </source>
</evidence>
<proteinExistence type="predicted"/>
<sequence length="141" mass="15898">MVDRDRTPIPEFTQVSRGEPSENTRDENEILHDQDLTNKSNLRPDDENLGAKTRSYESLEDEPGDFMRGEVDVKEQMDRAADALDASLHGYQNQGAEDSPQTELGASFKYTPGGIEEVAAKTDEYLATHQKPRKKDRDLSQ</sequence>
<organism evidence="2 3">
    <name type="scientific">Bdellovibrio bacteriovorus</name>
    <dbReference type="NCBI Taxonomy" id="959"/>
    <lineage>
        <taxon>Bacteria</taxon>
        <taxon>Pseudomonadati</taxon>
        <taxon>Bdellovibrionota</taxon>
        <taxon>Bdellovibrionia</taxon>
        <taxon>Bdellovibrionales</taxon>
        <taxon>Pseudobdellovibrionaceae</taxon>
        <taxon>Bdellovibrio</taxon>
    </lineage>
</organism>
<dbReference type="Proteomes" id="UP000075391">
    <property type="component" value="Unassembled WGS sequence"/>
</dbReference>
<reference evidence="2 3" key="1">
    <citation type="submission" date="2016-03" db="EMBL/GenBank/DDBJ databases">
        <authorList>
            <person name="Ploux O."/>
        </authorList>
    </citation>
    <scope>NUCLEOTIDE SEQUENCE [LARGE SCALE GENOMIC DNA]</scope>
    <source>
        <strain evidence="2 3">BER2</strain>
    </source>
</reference>
<dbReference type="OrthoDB" id="5293684at2"/>
<name>A0A150WUA8_BDEBC</name>
<feature type="region of interest" description="Disordered" evidence="1">
    <location>
        <begin position="1"/>
        <end position="66"/>
    </location>
</feature>